<dbReference type="Pfam" id="PF07963">
    <property type="entry name" value="N_methyl"/>
    <property type="match status" value="1"/>
</dbReference>
<dbReference type="InterPro" id="IPR031982">
    <property type="entry name" value="PilE-like"/>
</dbReference>
<reference evidence="3" key="1">
    <citation type="submission" date="2015-03" db="EMBL/GenBank/DDBJ databases">
        <title>Draft genome sequence of a novel methanotroph (Sn10-6) isolated from flooded ricefield rhizosphere in India.</title>
        <authorList>
            <person name="Pandit P.S."/>
            <person name="Pore S.D."/>
            <person name="Arora P."/>
            <person name="Kapse N.G."/>
            <person name="Dhakephalkar P.K."/>
            <person name="Rahalkar M.C."/>
        </authorList>
    </citation>
    <scope>NUCLEOTIDE SEQUENCE [LARGE SCALE GENOMIC DNA]</scope>
    <source>
        <strain evidence="3">Sn10-6</strain>
    </source>
</reference>
<evidence type="ECO:0000313" key="2">
    <source>
        <dbReference type="EMBL" id="KJV05039.1"/>
    </source>
</evidence>
<dbReference type="AlphaFoldDB" id="A0A0F3IHU3"/>
<feature type="transmembrane region" description="Helical" evidence="1">
    <location>
        <begin position="13"/>
        <end position="31"/>
    </location>
</feature>
<organism evidence="2 3">
    <name type="scientific">Methylocucumis oryzae</name>
    <dbReference type="NCBI Taxonomy" id="1632867"/>
    <lineage>
        <taxon>Bacteria</taxon>
        <taxon>Pseudomonadati</taxon>
        <taxon>Pseudomonadota</taxon>
        <taxon>Gammaproteobacteria</taxon>
        <taxon>Methylococcales</taxon>
        <taxon>Methylococcaceae</taxon>
        <taxon>Methylocucumis</taxon>
    </lineage>
</organism>
<keyword evidence="3" id="KW-1185">Reference proteome</keyword>
<keyword evidence="1" id="KW-1133">Transmembrane helix</keyword>
<dbReference type="PANTHER" id="PTHR30093:SF47">
    <property type="entry name" value="TYPE IV PILUS NON-CORE MINOR PILIN PILE"/>
    <property type="match status" value="1"/>
</dbReference>
<dbReference type="Pfam" id="PF16732">
    <property type="entry name" value="ComP_DUS"/>
    <property type="match status" value="1"/>
</dbReference>
<evidence type="ECO:0000256" key="1">
    <source>
        <dbReference type="SAM" id="Phobius"/>
    </source>
</evidence>
<proteinExistence type="predicted"/>
<gene>
    <name evidence="2" type="ORF">VZ94_21030</name>
</gene>
<dbReference type="OrthoDB" id="5296638at2"/>
<keyword evidence="1" id="KW-0472">Membrane</keyword>
<evidence type="ECO:0000313" key="3">
    <source>
        <dbReference type="Proteomes" id="UP000033684"/>
    </source>
</evidence>
<keyword evidence="1" id="KW-0812">Transmembrane</keyword>
<comment type="caution">
    <text evidence="2">The sequence shown here is derived from an EMBL/GenBank/DDBJ whole genome shotgun (WGS) entry which is preliminary data.</text>
</comment>
<dbReference type="NCBIfam" id="TIGR02532">
    <property type="entry name" value="IV_pilin_GFxxxE"/>
    <property type="match status" value="1"/>
</dbReference>
<evidence type="ECO:0008006" key="4">
    <source>
        <dbReference type="Google" id="ProtNLM"/>
    </source>
</evidence>
<protein>
    <recommendedName>
        <fullName evidence="4">Pilus assembly protein PilE</fullName>
    </recommendedName>
</protein>
<dbReference type="EMBL" id="LAJX01000322">
    <property type="protein sequence ID" value="KJV05039.1"/>
    <property type="molecule type" value="Genomic_DNA"/>
</dbReference>
<dbReference type="GO" id="GO:0043683">
    <property type="term" value="P:type IV pilus assembly"/>
    <property type="evidence" value="ECO:0007669"/>
    <property type="project" value="InterPro"/>
</dbReference>
<accession>A0A0F3IHU3</accession>
<dbReference type="Proteomes" id="UP000033684">
    <property type="component" value="Unassembled WGS sequence"/>
</dbReference>
<dbReference type="InterPro" id="IPR012902">
    <property type="entry name" value="N_methyl_site"/>
</dbReference>
<dbReference type="Gene3D" id="3.30.700.10">
    <property type="entry name" value="Glycoprotein, Type 4 Pilin"/>
    <property type="match status" value="1"/>
</dbReference>
<dbReference type="PANTHER" id="PTHR30093">
    <property type="entry name" value="GENERAL SECRETION PATHWAY PROTEIN G"/>
    <property type="match status" value="1"/>
</dbReference>
<reference evidence="2 3" key="2">
    <citation type="journal article" date="2016" name="Microb. Ecol.">
        <title>Genome Characteristics of a Novel Type I Methanotroph (Sn10-6) Isolated from a Flooded Indian Rice Field.</title>
        <authorList>
            <person name="Rahalkar M.C."/>
            <person name="Pandit P.S."/>
            <person name="Dhakephalkar P.K."/>
            <person name="Pore S."/>
            <person name="Arora P."/>
            <person name="Kapse N."/>
        </authorList>
    </citation>
    <scope>NUCLEOTIDE SEQUENCE [LARGE SCALE GENOMIC DNA]</scope>
    <source>
        <strain evidence="2 3">Sn10-6</strain>
    </source>
</reference>
<name>A0A0F3IHU3_9GAMM</name>
<sequence length="151" mass="16264">MNKAQQGFTLTELLVTVSMIGILSAIAIPSYNYSVSKSRRTDAKTELANLANFMERQNTEFGCYTDPGADGICASGDDTTPVLPYNVAPRTGTAYYTIDLVQVTPFSFTLTATPIPGQAQEHDDCGALSLDSTGTKNFAPINPGLRLQDCW</sequence>
<dbReference type="RefSeq" id="WP_045780745.1">
    <property type="nucleotide sequence ID" value="NZ_LAJX01000322.1"/>
</dbReference>
<dbReference type="SUPFAM" id="SSF54523">
    <property type="entry name" value="Pili subunits"/>
    <property type="match status" value="1"/>
</dbReference>
<dbReference type="InterPro" id="IPR045584">
    <property type="entry name" value="Pilin-like"/>
</dbReference>